<dbReference type="Gene3D" id="3.20.20.210">
    <property type="match status" value="1"/>
</dbReference>
<evidence type="ECO:0000313" key="2">
    <source>
        <dbReference type="Proteomes" id="UP000886743"/>
    </source>
</evidence>
<comment type="caution">
    <text evidence="1">The sequence shown here is derived from an EMBL/GenBank/DDBJ whole genome shotgun (WGS) entry which is preliminary data.</text>
</comment>
<dbReference type="Proteomes" id="UP000886743">
    <property type="component" value="Unassembled WGS sequence"/>
</dbReference>
<organism evidence="1 2">
    <name type="scientific">Candidatus Aphodoplasma excrementigallinarum</name>
    <dbReference type="NCBI Taxonomy" id="2840673"/>
    <lineage>
        <taxon>Bacteria</taxon>
        <taxon>Bacillati</taxon>
        <taxon>Bacillota</taxon>
        <taxon>Clostridia</taxon>
        <taxon>Eubacteriales</taxon>
        <taxon>Candidatus Aphodoplasma</taxon>
    </lineage>
</organism>
<dbReference type="InterPro" id="IPR038071">
    <property type="entry name" value="UROD/MetE-like_sf"/>
</dbReference>
<dbReference type="SUPFAM" id="SSF51726">
    <property type="entry name" value="UROD/MetE-like"/>
    <property type="match status" value="1"/>
</dbReference>
<dbReference type="AlphaFoldDB" id="A0A9D1SZQ5"/>
<evidence type="ECO:0008006" key="3">
    <source>
        <dbReference type="Google" id="ProtNLM"/>
    </source>
</evidence>
<proteinExistence type="predicted"/>
<accession>A0A9D1SZQ5</accession>
<gene>
    <name evidence="1" type="ORF">IAC74_01555</name>
</gene>
<reference evidence="1" key="1">
    <citation type="submission" date="2020-10" db="EMBL/GenBank/DDBJ databases">
        <authorList>
            <person name="Gilroy R."/>
        </authorList>
    </citation>
    <scope>NUCLEOTIDE SEQUENCE</scope>
    <source>
        <strain evidence="1">4920</strain>
    </source>
</reference>
<sequence length="367" mass="41416">MCIRDRETDVTALLNDTLKQKYNAFWQRESIGRCLLYVSTAKASDGSNEVFHPGEPLAIKWTDLDGRVRTETDTIARTTYYGDSFPSVFVNFGPGSLAACISGKYDLAPDTIWFDRDPMIKDWETAPEIRLDETSEMWRMHGELTAKLCAASGGSFYTSIVDIGGPLDILAALRGSQELLFDLYDYPDKIKEAMKKIIPMWKHTYQTLADYTLQYQDGITTWMPIWCSGRYFPLQCDFSAMLSPDMFKEFVLDDLVELTGFLDHSIYHLDGPGEIPHLDHLLSIPHLDAIQWTAGAGKPDVTSEEWFDLYQRIQAAGKGLVLFSEEPTQVENLLRHISTRGLYLNVSGCDDYTAKQLVDIADGIGVK</sequence>
<dbReference type="EMBL" id="DVOF01000046">
    <property type="protein sequence ID" value="HIV02232.1"/>
    <property type="molecule type" value="Genomic_DNA"/>
</dbReference>
<name>A0A9D1SZQ5_9FIRM</name>
<evidence type="ECO:0000313" key="1">
    <source>
        <dbReference type="EMBL" id="HIV02232.1"/>
    </source>
</evidence>
<reference evidence="1" key="2">
    <citation type="journal article" date="2021" name="PeerJ">
        <title>Extensive microbial diversity within the chicken gut microbiome revealed by metagenomics and culture.</title>
        <authorList>
            <person name="Gilroy R."/>
            <person name="Ravi A."/>
            <person name="Getino M."/>
            <person name="Pursley I."/>
            <person name="Horton D.L."/>
            <person name="Alikhan N.F."/>
            <person name="Baker D."/>
            <person name="Gharbi K."/>
            <person name="Hall N."/>
            <person name="Watson M."/>
            <person name="Adriaenssens E.M."/>
            <person name="Foster-Nyarko E."/>
            <person name="Jarju S."/>
            <person name="Secka A."/>
            <person name="Antonio M."/>
            <person name="Oren A."/>
            <person name="Chaudhuri R.R."/>
            <person name="La Ragione R."/>
            <person name="Hildebrand F."/>
            <person name="Pallen M.J."/>
        </authorList>
    </citation>
    <scope>NUCLEOTIDE SEQUENCE</scope>
    <source>
        <strain evidence="1">4920</strain>
    </source>
</reference>
<protein>
    <recommendedName>
        <fullName evidence="3">Trimethylamine corrinoid protein 2</fullName>
    </recommendedName>
</protein>